<dbReference type="RefSeq" id="WP_172310020.1">
    <property type="nucleotide sequence ID" value="NZ_WOEY01000034.1"/>
</dbReference>
<reference evidence="1 2" key="1">
    <citation type="submission" date="2019-11" db="EMBL/GenBank/DDBJ databases">
        <title>Metabolism of dissolved organic matter in forest soils.</title>
        <authorList>
            <person name="Cyle K.T."/>
            <person name="Wilhelm R.C."/>
            <person name="Martinez C.E."/>
        </authorList>
    </citation>
    <scope>NUCLEOTIDE SEQUENCE [LARGE SCALE GENOMIC DNA]</scope>
    <source>
        <strain evidence="1 2">1N</strain>
    </source>
</reference>
<gene>
    <name evidence="1" type="ORF">GNZ12_09060</name>
</gene>
<proteinExistence type="predicted"/>
<keyword evidence="2" id="KW-1185">Reference proteome</keyword>
<dbReference type="Proteomes" id="UP000652198">
    <property type="component" value="Unassembled WGS sequence"/>
</dbReference>
<dbReference type="Pfam" id="PF07369">
    <property type="entry name" value="DUF1488"/>
    <property type="match status" value="1"/>
</dbReference>
<dbReference type="EMBL" id="WOEY01000034">
    <property type="protein sequence ID" value="NPT41464.1"/>
    <property type="molecule type" value="Genomic_DNA"/>
</dbReference>
<accession>A0ABX2BL30</accession>
<organism evidence="1 2">
    <name type="scientific">Paraburkholderia solitsugae</name>
    <dbReference type="NCBI Taxonomy" id="2675748"/>
    <lineage>
        <taxon>Bacteria</taxon>
        <taxon>Pseudomonadati</taxon>
        <taxon>Pseudomonadota</taxon>
        <taxon>Betaproteobacteria</taxon>
        <taxon>Burkholderiales</taxon>
        <taxon>Burkholderiaceae</taxon>
        <taxon>Paraburkholderia</taxon>
    </lineage>
</organism>
<name>A0ABX2BL30_9BURK</name>
<comment type="caution">
    <text evidence="1">The sequence shown here is derived from an EMBL/GenBank/DDBJ whole genome shotgun (WGS) entry which is preliminary data.</text>
</comment>
<evidence type="ECO:0000313" key="2">
    <source>
        <dbReference type="Proteomes" id="UP000652198"/>
    </source>
</evidence>
<dbReference type="InterPro" id="IPR009962">
    <property type="entry name" value="DUF1488"/>
</dbReference>
<sequence length="136" mass="14627">MDNTLTIEASVSPDGKLVVFIAFPRGQAVQCSITREVLEQYFWAPISASDARPLKAYMDGQKRIVAANLASSSVDGCRLPSSSKCASSAVEAAYTSRAAPTPRSRASASCDSVFSFAKGRDEITSPEHRSRRHTGR</sequence>
<protein>
    <submittedName>
        <fullName evidence="1">DUF1488 family protein</fullName>
    </submittedName>
</protein>
<evidence type="ECO:0000313" key="1">
    <source>
        <dbReference type="EMBL" id="NPT41464.1"/>
    </source>
</evidence>